<feature type="transmembrane region" description="Helical" evidence="6">
    <location>
        <begin position="105"/>
        <end position="128"/>
    </location>
</feature>
<accession>A0A090LR39</accession>
<dbReference type="WormBase" id="SRAE_2000471200">
    <property type="protein sequence ID" value="SRP05010"/>
    <property type="gene ID" value="WBGene00264950"/>
</dbReference>
<dbReference type="RefSeq" id="XP_024509270.1">
    <property type="nucleotide sequence ID" value="XM_024643620.1"/>
</dbReference>
<dbReference type="GO" id="GO:0016020">
    <property type="term" value="C:membrane"/>
    <property type="evidence" value="ECO:0007669"/>
    <property type="project" value="UniProtKB-SubCell"/>
</dbReference>
<dbReference type="GO" id="GO:0004888">
    <property type="term" value="F:transmembrane signaling receptor activity"/>
    <property type="evidence" value="ECO:0007669"/>
    <property type="project" value="InterPro"/>
</dbReference>
<feature type="transmembrane region" description="Helical" evidence="6">
    <location>
        <begin position="198"/>
        <end position="224"/>
    </location>
</feature>
<organism evidence="7">
    <name type="scientific">Strongyloides ratti</name>
    <name type="common">Parasitic roundworm</name>
    <dbReference type="NCBI Taxonomy" id="34506"/>
    <lineage>
        <taxon>Eukaryota</taxon>
        <taxon>Metazoa</taxon>
        <taxon>Ecdysozoa</taxon>
        <taxon>Nematoda</taxon>
        <taxon>Chromadorea</taxon>
        <taxon>Rhabditida</taxon>
        <taxon>Tylenchina</taxon>
        <taxon>Panagrolaimomorpha</taxon>
        <taxon>Strongyloidoidea</taxon>
        <taxon>Strongyloididae</taxon>
        <taxon>Strongyloides</taxon>
    </lineage>
</organism>
<keyword evidence="5 6" id="KW-0472">Membrane</keyword>
<dbReference type="PANTHER" id="PTHR31552:SF8">
    <property type="entry name" value="SERPENTINE RECEPTOR CLASS GAMMA"/>
    <property type="match status" value="1"/>
</dbReference>
<evidence type="ECO:0000256" key="6">
    <source>
        <dbReference type="RuleBase" id="RU280813"/>
    </source>
</evidence>
<evidence type="ECO:0000256" key="4">
    <source>
        <dbReference type="ARBA" id="ARBA00022989"/>
    </source>
</evidence>
<dbReference type="InterPro" id="IPR000609">
    <property type="entry name" value="7TM_GPCR_serpentine_rcpt_Srg"/>
</dbReference>
<comment type="subcellular location">
    <subcellularLocation>
        <location evidence="1">Membrane</location>
        <topology evidence="1">Multi-pass membrane protein</topology>
    </subcellularLocation>
</comment>
<reference evidence="9" key="2">
    <citation type="submission" date="2020-12" db="UniProtKB">
        <authorList>
            <consortium name="WormBaseParasite"/>
        </authorList>
    </citation>
    <scope>IDENTIFICATION</scope>
</reference>
<keyword evidence="4 6" id="KW-1133">Transmembrane helix</keyword>
<protein>
    <recommendedName>
        <fullName evidence="6">Serpentine receptor class gamma</fullName>
    </recommendedName>
</protein>
<evidence type="ECO:0000313" key="8">
    <source>
        <dbReference type="Proteomes" id="UP000035682"/>
    </source>
</evidence>
<dbReference type="EMBL" id="LN609529">
    <property type="protein sequence ID" value="CEF70071.1"/>
    <property type="molecule type" value="Genomic_DNA"/>
</dbReference>
<feature type="transmembrane region" description="Helical" evidence="6">
    <location>
        <begin position="148"/>
        <end position="178"/>
    </location>
</feature>
<dbReference type="AlphaFoldDB" id="A0A090LR39"/>
<dbReference type="PANTHER" id="PTHR31552">
    <property type="entry name" value="SERPENTINE RECEPTOR CLASS GAMMA"/>
    <property type="match status" value="1"/>
</dbReference>
<dbReference type="GO" id="GO:0007606">
    <property type="term" value="P:sensory perception of chemical stimulus"/>
    <property type="evidence" value="ECO:0007669"/>
    <property type="project" value="UniProtKB-UniRule"/>
</dbReference>
<comment type="caution">
    <text evidence="6">Lacks conserved residue(s) required for the propagation of feature annotation.</text>
</comment>
<name>A0A090LR39_STRRB</name>
<evidence type="ECO:0000313" key="10">
    <source>
        <dbReference type="WormBase" id="SRAE_2000471200"/>
    </source>
</evidence>
<dbReference type="GeneID" id="36382443"/>
<evidence type="ECO:0000313" key="7">
    <source>
        <dbReference type="EMBL" id="CEF70071.1"/>
    </source>
</evidence>
<reference evidence="7 8" key="1">
    <citation type="submission" date="2014-09" db="EMBL/GenBank/DDBJ databases">
        <authorList>
            <person name="Martin A.A."/>
        </authorList>
    </citation>
    <scope>NUCLEOTIDE SEQUENCE</scope>
    <source>
        <strain evidence="8">ED321</strain>
        <strain evidence="7">ED321 Heterogonic</strain>
    </source>
</reference>
<evidence type="ECO:0000256" key="1">
    <source>
        <dbReference type="ARBA" id="ARBA00004141"/>
    </source>
</evidence>
<feature type="transmembrane region" description="Helical" evidence="6">
    <location>
        <begin position="61"/>
        <end position="84"/>
    </location>
</feature>
<keyword evidence="8" id="KW-1185">Reference proteome</keyword>
<evidence type="ECO:0000256" key="3">
    <source>
        <dbReference type="ARBA" id="ARBA00022692"/>
    </source>
</evidence>
<dbReference type="CTD" id="36382443"/>
<comment type="similarity">
    <text evidence="2 6">Belongs to the nematode receptor-like protein srg family.</text>
</comment>
<dbReference type="Pfam" id="PF02118">
    <property type="entry name" value="Srg"/>
    <property type="match status" value="1"/>
</dbReference>
<gene>
    <name evidence="7 9 10" type="ORF">SRAE_2000471200</name>
</gene>
<dbReference type="WBParaSite" id="SRAE_2000471200.1">
    <property type="protein sequence ID" value="SRAE_2000471200.1"/>
    <property type="gene ID" value="WBGene00264950"/>
</dbReference>
<keyword evidence="3 6" id="KW-0812">Transmembrane</keyword>
<keyword evidence="7" id="KW-0675">Receptor</keyword>
<proteinExistence type="inferred from homology"/>
<feature type="transmembrane region" description="Helical" evidence="6">
    <location>
        <begin position="20"/>
        <end position="41"/>
    </location>
</feature>
<evidence type="ECO:0000256" key="5">
    <source>
        <dbReference type="ARBA" id="ARBA00023136"/>
    </source>
</evidence>
<dbReference type="Proteomes" id="UP000035682">
    <property type="component" value="Unplaced"/>
</dbReference>
<sequence length="302" mass="36180">MWIFILVNLIKKNKTFLPIFYLQLLFNIFLEVLLIFFKYLVKRLPNLKFLNEYYANIKTLNGIYFGLLTILPASIGFGQFALVLNRYAAVKYPLSYKKIFSFKTLFFIYTFQILLLCPGIIMCAPYYATIRLNNQMNTVIIIFSQNKYIQILSIYNILVGLILALSSAIFGFMSWRILKKKKYSRNENSLEYKKQKKFLIFVIIQTVTDVLMYIANLFYLILILFRLKSIVLMTSFIYYFAEDICFLTTPLALCITQRRIRSLFLEFYFGFIFQRKKNKRDNKNHIINRIRFSKEKFNRIHY</sequence>
<evidence type="ECO:0000256" key="2">
    <source>
        <dbReference type="ARBA" id="ARBA00005692"/>
    </source>
</evidence>
<evidence type="ECO:0000313" key="9">
    <source>
        <dbReference type="WBParaSite" id="SRAE_2000471200.1"/>
    </source>
</evidence>